<name>A0A2W5QQ13_VARPD</name>
<dbReference type="AlphaFoldDB" id="A0A2W5QQ13"/>
<protein>
    <submittedName>
        <fullName evidence="1">Uncharacterized protein</fullName>
    </submittedName>
</protein>
<sequence>MPNEIYAVEEERYCFWEEDLRAAAVSFLKGLDPEYFLFVAKQGLANIDDPKDRKRAGASMRLAFFQGSETLLLLLAAVVQAPRCPQAYLGQCKNDQLRRVIQAIDQRMPIPNFNFRLQEVSWRGLAMEVLRRSGFTSEQILPTVEMLAQFWADIAANSCNEIAISEYNSLKHGFRVGHGGYELTFTVQPKDPAEPPQKIELGNPSFGTSFSVIEPIGGVEKANRSRVAHQHAVGWEIESVALSLELLRVSIQNVVSYLIQINGGQATFVVPKFDASKLTSPQVASQSFSIGPAVRGARATTKEELADVEKSILARRAKPSSE</sequence>
<dbReference type="EMBL" id="QFPP01000034">
    <property type="protein sequence ID" value="PZQ76995.1"/>
    <property type="molecule type" value="Genomic_DNA"/>
</dbReference>
<organism evidence="1 2">
    <name type="scientific">Variovorax paradoxus</name>
    <dbReference type="NCBI Taxonomy" id="34073"/>
    <lineage>
        <taxon>Bacteria</taxon>
        <taxon>Pseudomonadati</taxon>
        <taxon>Pseudomonadota</taxon>
        <taxon>Betaproteobacteria</taxon>
        <taxon>Burkholderiales</taxon>
        <taxon>Comamonadaceae</taxon>
        <taxon>Variovorax</taxon>
    </lineage>
</organism>
<reference evidence="1 2" key="1">
    <citation type="submission" date="2017-08" db="EMBL/GenBank/DDBJ databases">
        <title>Infants hospitalized years apart are colonized by the same room-sourced microbial strains.</title>
        <authorList>
            <person name="Brooks B."/>
            <person name="Olm M.R."/>
            <person name="Firek B.A."/>
            <person name="Baker R."/>
            <person name="Thomas B.C."/>
            <person name="Morowitz M.J."/>
            <person name="Banfield J.F."/>
        </authorList>
    </citation>
    <scope>NUCLEOTIDE SEQUENCE [LARGE SCALE GENOMIC DNA]</scope>
    <source>
        <strain evidence="1">S2_005_003_R2_41</strain>
    </source>
</reference>
<evidence type="ECO:0000313" key="2">
    <source>
        <dbReference type="Proteomes" id="UP000249135"/>
    </source>
</evidence>
<evidence type="ECO:0000313" key="1">
    <source>
        <dbReference type="EMBL" id="PZQ76995.1"/>
    </source>
</evidence>
<comment type="caution">
    <text evidence="1">The sequence shown here is derived from an EMBL/GenBank/DDBJ whole genome shotgun (WGS) entry which is preliminary data.</text>
</comment>
<proteinExistence type="predicted"/>
<accession>A0A2W5QQ13</accession>
<gene>
    <name evidence="1" type="ORF">DI563_05300</name>
</gene>
<dbReference type="Proteomes" id="UP000249135">
    <property type="component" value="Unassembled WGS sequence"/>
</dbReference>